<evidence type="ECO:0000256" key="1">
    <source>
        <dbReference type="ARBA" id="ARBA00004953"/>
    </source>
</evidence>
<keyword evidence="4 7" id="KW-0489">Methyltransferase</keyword>
<dbReference type="AlphaFoldDB" id="A0A3A9VU75"/>
<comment type="caution">
    <text evidence="10">The sequence shown here is derived from an EMBL/GenBank/DDBJ whole genome shotgun (WGS) entry which is preliminary data.</text>
</comment>
<dbReference type="OrthoDB" id="9815856at2"/>
<evidence type="ECO:0000313" key="11">
    <source>
        <dbReference type="EMBL" id="RKN15598.1"/>
    </source>
</evidence>
<dbReference type="UniPathway" id="UPA00148"/>
<keyword evidence="12" id="KW-1185">Reference proteome</keyword>
<dbReference type="InterPro" id="IPR035996">
    <property type="entry name" value="4pyrrol_Methylase_sf"/>
</dbReference>
<dbReference type="SUPFAM" id="SSF53790">
    <property type="entry name" value="Tetrapyrrole methylase"/>
    <property type="match status" value="1"/>
</dbReference>
<dbReference type="Proteomes" id="UP000268652">
    <property type="component" value="Unassembled WGS sequence"/>
</dbReference>
<dbReference type="InterPro" id="IPR014776">
    <property type="entry name" value="4pyrrole_Mease_sub2"/>
</dbReference>
<evidence type="ECO:0000256" key="5">
    <source>
        <dbReference type="ARBA" id="ARBA00022679"/>
    </source>
</evidence>
<keyword evidence="5 7" id="KW-0808">Transferase</keyword>
<feature type="region of interest" description="Disordered" evidence="8">
    <location>
        <begin position="242"/>
        <end position="275"/>
    </location>
</feature>
<evidence type="ECO:0000256" key="2">
    <source>
        <dbReference type="ARBA" id="ARBA00005879"/>
    </source>
</evidence>
<sequence length="275" mass="28729">MTFHTVHFVGAGPGAADLLTVRATRLIAEADLVLYPGTYLDPEALAHCAPAAELVDTQGLDLDRIVDRLVRGAAAGLRVVRLVSGDPSLYSALAEQTRRLSAAGVAWDVTPGVPAYAAAAARVGRELTVPLVAQSVVLTRTRARSTAMPESESLGRFAATRASLVLHLAIRRVRALMDEIEPDYGGDCPVVVVHRASQPGELVLHGTVATIAGAVERAGLRQAAVVLVGWALANDGGESYLYDRSRDRTGARGPGGQDGPGRPDDLTDGASRTTG</sequence>
<dbReference type="InterPro" id="IPR014777">
    <property type="entry name" value="4pyrrole_Mease_sub1"/>
</dbReference>
<keyword evidence="3" id="KW-0169">Cobalamin biosynthesis</keyword>
<dbReference type="RefSeq" id="WP_120699905.1">
    <property type="nucleotide sequence ID" value="NZ_RBDX01000034.1"/>
</dbReference>
<comment type="similarity">
    <text evidence="2 7">Belongs to the precorrin methyltransferase family.</text>
</comment>
<dbReference type="PROSITE" id="PS00840">
    <property type="entry name" value="SUMT_2"/>
    <property type="match status" value="1"/>
</dbReference>
<dbReference type="PROSITE" id="PS00839">
    <property type="entry name" value="SUMT_1"/>
    <property type="match status" value="1"/>
</dbReference>
<evidence type="ECO:0000256" key="3">
    <source>
        <dbReference type="ARBA" id="ARBA00022573"/>
    </source>
</evidence>
<dbReference type="PANTHER" id="PTHR45790:SF4">
    <property type="entry name" value="COBALT-PRECORRIN-4 C(11)-METHYLTRANSFERASE"/>
    <property type="match status" value="1"/>
</dbReference>
<evidence type="ECO:0000256" key="6">
    <source>
        <dbReference type="ARBA" id="ARBA00022691"/>
    </source>
</evidence>
<evidence type="ECO:0000313" key="10">
    <source>
        <dbReference type="EMBL" id="RKN04641.1"/>
    </source>
</evidence>
<dbReference type="InterPro" id="IPR003043">
    <property type="entry name" value="Uropor_MeTrfase_CS"/>
</dbReference>
<dbReference type="GO" id="GO:0032259">
    <property type="term" value="P:methylation"/>
    <property type="evidence" value="ECO:0007669"/>
    <property type="project" value="UniProtKB-KW"/>
</dbReference>
<evidence type="ECO:0000256" key="4">
    <source>
        <dbReference type="ARBA" id="ARBA00022603"/>
    </source>
</evidence>
<proteinExistence type="inferred from homology"/>
<dbReference type="Gene3D" id="3.30.950.10">
    <property type="entry name" value="Methyltransferase, Cobalt-precorrin-4 Transmethylase, Domain 2"/>
    <property type="match status" value="1"/>
</dbReference>
<dbReference type="Proteomes" id="UP000275024">
    <property type="component" value="Unassembled WGS sequence"/>
</dbReference>
<dbReference type="Gene3D" id="3.40.1010.10">
    <property type="entry name" value="Cobalt-precorrin-4 Transmethylase, Domain 1"/>
    <property type="match status" value="1"/>
</dbReference>
<protein>
    <submittedName>
        <fullName evidence="10">Precorrin-4 C(11)-methyltransferase</fullName>
    </submittedName>
</protein>
<evidence type="ECO:0000313" key="12">
    <source>
        <dbReference type="Proteomes" id="UP000268652"/>
    </source>
</evidence>
<dbReference type="PANTHER" id="PTHR45790">
    <property type="entry name" value="SIROHEME SYNTHASE-RELATED"/>
    <property type="match status" value="1"/>
</dbReference>
<evidence type="ECO:0000313" key="13">
    <source>
        <dbReference type="Proteomes" id="UP000275024"/>
    </source>
</evidence>
<dbReference type="CDD" id="cd11641">
    <property type="entry name" value="Precorrin-4_C11-MT"/>
    <property type="match status" value="1"/>
</dbReference>
<evidence type="ECO:0000256" key="7">
    <source>
        <dbReference type="RuleBase" id="RU003960"/>
    </source>
</evidence>
<dbReference type="InterPro" id="IPR000878">
    <property type="entry name" value="4pyrrol_Mease"/>
</dbReference>
<dbReference type="Pfam" id="PF00590">
    <property type="entry name" value="TP_methylase"/>
    <property type="match status" value="1"/>
</dbReference>
<dbReference type="GO" id="GO:0009236">
    <property type="term" value="P:cobalamin biosynthetic process"/>
    <property type="evidence" value="ECO:0007669"/>
    <property type="project" value="UniProtKB-UniPathway"/>
</dbReference>
<dbReference type="InterPro" id="IPR006362">
    <property type="entry name" value="Cbl_synth_CobM/CibF"/>
</dbReference>
<dbReference type="EMBL" id="RBDX01000034">
    <property type="protein sequence ID" value="RKN04641.1"/>
    <property type="molecule type" value="Genomic_DNA"/>
</dbReference>
<name>A0A3A9VU75_9ACTN</name>
<dbReference type="EMBL" id="RBDY01000032">
    <property type="protein sequence ID" value="RKN15598.1"/>
    <property type="molecule type" value="Genomic_DNA"/>
</dbReference>
<evidence type="ECO:0000259" key="9">
    <source>
        <dbReference type="Pfam" id="PF00590"/>
    </source>
</evidence>
<organism evidence="10 13">
    <name type="scientific">Streptomyces radicis</name>
    <dbReference type="NCBI Taxonomy" id="1750517"/>
    <lineage>
        <taxon>Bacteria</taxon>
        <taxon>Bacillati</taxon>
        <taxon>Actinomycetota</taxon>
        <taxon>Actinomycetes</taxon>
        <taxon>Kitasatosporales</taxon>
        <taxon>Streptomycetaceae</taxon>
        <taxon>Streptomyces</taxon>
    </lineage>
</organism>
<keyword evidence="6" id="KW-0949">S-adenosyl-L-methionine</keyword>
<dbReference type="InterPro" id="IPR050161">
    <property type="entry name" value="Siro_Cobalamin_biosynth"/>
</dbReference>
<reference evidence="12 13" key="1">
    <citation type="submission" date="2018-09" db="EMBL/GenBank/DDBJ databases">
        <title>Streptomyces sp. nov. DS1-2, an endophytic actinomycete isolated from roots of Dendrobium scabrilingue.</title>
        <authorList>
            <person name="Kuncharoen N."/>
            <person name="Kudo T."/>
            <person name="Ohkuma M."/>
            <person name="Yuki M."/>
            <person name="Tanasupawat S."/>
        </authorList>
    </citation>
    <scope>NUCLEOTIDE SEQUENCE [LARGE SCALE GENOMIC DNA]</scope>
    <source>
        <strain evidence="10 13">AZ1-7</strain>
        <strain evidence="11 12">DS1-2</strain>
    </source>
</reference>
<feature type="domain" description="Tetrapyrrole methylase" evidence="9">
    <location>
        <begin position="5"/>
        <end position="211"/>
    </location>
</feature>
<accession>A0A3A9VU75</accession>
<evidence type="ECO:0000256" key="8">
    <source>
        <dbReference type="SAM" id="MobiDB-lite"/>
    </source>
</evidence>
<comment type="pathway">
    <text evidence="1">Cofactor biosynthesis; adenosylcobalamin biosynthesis.</text>
</comment>
<dbReference type="GO" id="GO:0046026">
    <property type="term" value="F:precorrin-4 C11-methyltransferase activity"/>
    <property type="evidence" value="ECO:0007669"/>
    <property type="project" value="InterPro"/>
</dbReference>
<gene>
    <name evidence="11" type="ORF">D7318_27380</name>
    <name evidence="10" type="ORF">D7319_27975</name>
</gene>